<dbReference type="Pfam" id="PF00023">
    <property type="entry name" value="Ank"/>
    <property type="match status" value="1"/>
</dbReference>
<keyword evidence="5" id="KW-1185">Reference proteome</keyword>
<feature type="non-terminal residue" evidence="4">
    <location>
        <position position="1"/>
    </location>
</feature>
<dbReference type="Gramene" id="TVU15859">
    <property type="protein sequence ID" value="TVU15859"/>
    <property type="gene ID" value="EJB05_39400"/>
</dbReference>
<organism evidence="4 5">
    <name type="scientific">Eragrostis curvula</name>
    <name type="common">weeping love grass</name>
    <dbReference type="NCBI Taxonomy" id="38414"/>
    <lineage>
        <taxon>Eukaryota</taxon>
        <taxon>Viridiplantae</taxon>
        <taxon>Streptophyta</taxon>
        <taxon>Embryophyta</taxon>
        <taxon>Tracheophyta</taxon>
        <taxon>Spermatophyta</taxon>
        <taxon>Magnoliopsida</taxon>
        <taxon>Liliopsida</taxon>
        <taxon>Poales</taxon>
        <taxon>Poaceae</taxon>
        <taxon>PACMAD clade</taxon>
        <taxon>Chloridoideae</taxon>
        <taxon>Eragrostideae</taxon>
        <taxon>Eragrostidinae</taxon>
        <taxon>Eragrostis</taxon>
    </lineage>
</organism>
<dbReference type="InterPro" id="IPR051573">
    <property type="entry name" value="Ankyrin-SOCS_box_domain"/>
</dbReference>
<comment type="caution">
    <text evidence="4">The sequence shown here is derived from an EMBL/GenBank/DDBJ whole genome shotgun (WGS) entry which is preliminary data.</text>
</comment>
<reference evidence="4 5" key="1">
    <citation type="journal article" date="2019" name="Sci. Rep.">
        <title>A high-quality genome of Eragrostis curvula grass provides insights into Poaceae evolution and supports new strategies to enhance forage quality.</title>
        <authorList>
            <person name="Carballo J."/>
            <person name="Santos B.A.C.M."/>
            <person name="Zappacosta D."/>
            <person name="Garbus I."/>
            <person name="Selva J.P."/>
            <person name="Gallo C.A."/>
            <person name="Diaz A."/>
            <person name="Albertini E."/>
            <person name="Caccamo M."/>
            <person name="Echenique V."/>
        </authorList>
    </citation>
    <scope>NUCLEOTIDE SEQUENCE [LARGE SCALE GENOMIC DNA]</scope>
    <source>
        <strain evidence="5">cv. Victoria</strain>
        <tissue evidence="4">Leaf</tissue>
    </source>
</reference>
<dbReference type="GO" id="GO:0045732">
    <property type="term" value="P:positive regulation of protein catabolic process"/>
    <property type="evidence" value="ECO:0007669"/>
    <property type="project" value="TreeGrafter"/>
</dbReference>
<proteinExistence type="inferred from homology"/>
<accession>A0A5J9TWV2</accession>
<sequence length="203" mass="22879">MQVLLFSHHFGFAPLHLAAETFSVDMAKLLRHGASANLRTRGERVIEGLLPLHVAVENTSMHKYIEDQWADGDPVDNLIFLLCLPKMKMFLDTTRLIARHPDNIVDELWDYIDKKEVVQAAILLRAAQKQLRDPIDKNTLNGLGIVKRRIGEDLDATHREVLAMVKEGKKGKALKKLKEKDYHYNGGVPSDKSGSQSDANCLM</sequence>
<dbReference type="SUPFAM" id="SSF48403">
    <property type="entry name" value="Ankyrin repeat"/>
    <property type="match status" value="1"/>
</dbReference>
<dbReference type="PANTHER" id="PTHR24136:SF45">
    <property type="entry name" value="EXPRESSED PROTEIN"/>
    <property type="match status" value="1"/>
</dbReference>
<dbReference type="InterPro" id="IPR036770">
    <property type="entry name" value="Ankyrin_rpt-contain_sf"/>
</dbReference>
<evidence type="ECO:0000256" key="3">
    <source>
        <dbReference type="ARBA" id="ARBA00023043"/>
    </source>
</evidence>
<evidence type="ECO:0000256" key="2">
    <source>
        <dbReference type="ARBA" id="ARBA00022737"/>
    </source>
</evidence>
<dbReference type="GO" id="GO:0016567">
    <property type="term" value="P:protein ubiquitination"/>
    <property type="evidence" value="ECO:0007669"/>
    <property type="project" value="TreeGrafter"/>
</dbReference>
<dbReference type="Proteomes" id="UP000324897">
    <property type="component" value="Unassembled WGS sequence"/>
</dbReference>
<dbReference type="AlphaFoldDB" id="A0A5J9TWV2"/>
<dbReference type="Gene3D" id="1.25.40.20">
    <property type="entry name" value="Ankyrin repeat-containing domain"/>
    <property type="match status" value="1"/>
</dbReference>
<keyword evidence="3" id="KW-0040">ANK repeat</keyword>
<gene>
    <name evidence="4" type="ORF">EJB05_39400</name>
</gene>
<evidence type="ECO:0000313" key="5">
    <source>
        <dbReference type="Proteomes" id="UP000324897"/>
    </source>
</evidence>
<comment type="similarity">
    <text evidence="1">Belongs to the ankyrin SOCS box (ASB) family.</text>
</comment>
<dbReference type="EMBL" id="RWGY01000031">
    <property type="protein sequence ID" value="TVU15859.1"/>
    <property type="molecule type" value="Genomic_DNA"/>
</dbReference>
<keyword evidence="2" id="KW-0677">Repeat</keyword>
<name>A0A5J9TWV2_9POAL</name>
<evidence type="ECO:0000313" key="4">
    <source>
        <dbReference type="EMBL" id="TVU15859.1"/>
    </source>
</evidence>
<evidence type="ECO:0000256" key="1">
    <source>
        <dbReference type="ARBA" id="ARBA00005949"/>
    </source>
</evidence>
<dbReference type="OrthoDB" id="592695at2759"/>
<dbReference type="PANTHER" id="PTHR24136">
    <property type="entry name" value="SOWAH (DROSOPHILA) HOMOLOG"/>
    <property type="match status" value="1"/>
</dbReference>
<dbReference type="InterPro" id="IPR002110">
    <property type="entry name" value="Ankyrin_rpt"/>
</dbReference>
<protein>
    <submittedName>
        <fullName evidence="4">Uncharacterized protein</fullName>
    </submittedName>
</protein>